<keyword evidence="7 11" id="KW-0418">Kinase</keyword>
<reference evidence="11 12" key="1">
    <citation type="submission" date="2016-10" db="EMBL/GenBank/DDBJ databases">
        <authorList>
            <person name="de Groot N.N."/>
        </authorList>
    </citation>
    <scope>NUCLEOTIDE SEQUENCE [LARGE SCALE GENOMIC DNA]</scope>
    <source>
        <strain evidence="11 12">CGMCC 4.6858</strain>
    </source>
</reference>
<dbReference type="InterPro" id="IPR050980">
    <property type="entry name" value="2C_sensor_his_kinase"/>
</dbReference>
<keyword evidence="9" id="KW-0843">Virulence</keyword>
<organism evidence="11 12">
    <name type="scientific">Nocardioides lianchengensis</name>
    <dbReference type="NCBI Taxonomy" id="1045774"/>
    <lineage>
        <taxon>Bacteria</taxon>
        <taxon>Bacillati</taxon>
        <taxon>Actinomycetota</taxon>
        <taxon>Actinomycetes</taxon>
        <taxon>Propionibacteriales</taxon>
        <taxon>Nocardioidaceae</taxon>
        <taxon>Nocardioides</taxon>
    </lineage>
</organism>
<dbReference type="SMART" id="SM00387">
    <property type="entry name" value="HATPase_c"/>
    <property type="match status" value="1"/>
</dbReference>
<dbReference type="GO" id="GO:0005886">
    <property type="term" value="C:plasma membrane"/>
    <property type="evidence" value="ECO:0007669"/>
    <property type="project" value="UniProtKB-SubCell"/>
</dbReference>
<evidence type="ECO:0000256" key="2">
    <source>
        <dbReference type="ARBA" id="ARBA00004651"/>
    </source>
</evidence>
<dbReference type="RefSeq" id="WP_090860988.1">
    <property type="nucleotide sequence ID" value="NZ_FMZM01000019.1"/>
</dbReference>
<dbReference type="OrthoDB" id="9813151at2"/>
<proteinExistence type="predicted"/>
<dbReference type="PROSITE" id="PS50109">
    <property type="entry name" value="HIS_KIN"/>
    <property type="match status" value="1"/>
</dbReference>
<dbReference type="SUPFAM" id="SSF55874">
    <property type="entry name" value="ATPase domain of HSP90 chaperone/DNA topoisomerase II/histidine kinase"/>
    <property type="match status" value="1"/>
</dbReference>
<evidence type="ECO:0000256" key="9">
    <source>
        <dbReference type="ARBA" id="ARBA00023026"/>
    </source>
</evidence>
<keyword evidence="4" id="KW-1003">Cell membrane</keyword>
<keyword evidence="4" id="KW-0472">Membrane</keyword>
<dbReference type="GO" id="GO:0000155">
    <property type="term" value="F:phosphorelay sensor kinase activity"/>
    <property type="evidence" value="ECO:0007669"/>
    <property type="project" value="InterPro"/>
</dbReference>
<dbReference type="AlphaFoldDB" id="A0A1G7BUR5"/>
<dbReference type="Pfam" id="PF02518">
    <property type="entry name" value="HATPase_c"/>
    <property type="match status" value="1"/>
</dbReference>
<dbReference type="PRINTS" id="PR00344">
    <property type="entry name" value="BCTRLSENSOR"/>
</dbReference>
<keyword evidence="6" id="KW-0808">Transferase</keyword>
<comment type="catalytic activity">
    <reaction evidence="1">
        <text>ATP + protein L-histidine = ADP + protein N-phospho-L-histidine.</text>
        <dbReference type="EC" id="2.7.13.3"/>
    </reaction>
</comment>
<dbReference type="Gene3D" id="1.10.287.130">
    <property type="match status" value="1"/>
</dbReference>
<evidence type="ECO:0000313" key="12">
    <source>
        <dbReference type="Proteomes" id="UP000199034"/>
    </source>
</evidence>
<evidence type="ECO:0000313" key="11">
    <source>
        <dbReference type="EMBL" id="SDE30370.1"/>
    </source>
</evidence>
<dbReference type="SMART" id="SM00388">
    <property type="entry name" value="HisKA"/>
    <property type="match status" value="1"/>
</dbReference>
<protein>
    <recommendedName>
        <fullName evidence="3">histidine kinase</fullName>
        <ecNumber evidence="3">2.7.13.3</ecNumber>
    </recommendedName>
</protein>
<evidence type="ECO:0000256" key="5">
    <source>
        <dbReference type="ARBA" id="ARBA00022553"/>
    </source>
</evidence>
<dbReference type="InterPro" id="IPR004358">
    <property type="entry name" value="Sig_transdc_His_kin-like_C"/>
</dbReference>
<dbReference type="PANTHER" id="PTHR44936">
    <property type="entry name" value="SENSOR PROTEIN CREC"/>
    <property type="match status" value="1"/>
</dbReference>
<evidence type="ECO:0000256" key="6">
    <source>
        <dbReference type="ARBA" id="ARBA00022679"/>
    </source>
</evidence>
<dbReference type="CDD" id="cd00082">
    <property type="entry name" value="HisKA"/>
    <property type="match status" value="1"/>
</dbReference>
<dbReference type="Pfam" id="PF00512">
    <property type="entry name" value="HisKA"/>
    <property type="match status" value="1"/>
</dbReference>
<name>A0A1G7BUR5_9ACTN</name>
<dbReference type="InterPro" id="IPR003661">
    <property type="entry name" value="HisK_dim/P_dom"/>
</dbReference>
<evidence type="ECO:0000256" key="3">
    <source>
        <dbReference type="ARBA" id="ARBA00012438"/>
    </source>
</evidence>
<gene>
    <name evidence="11" type="ORF">SAMN05421872_1197</name>
</gene>
<dbReference type="EC" id="2.7.13.3" evidence="3"/>
<evidence type="ECO:0000256" key="8">
    <source>
        <dbReference type="ARBA" id="ARBA00023012"/>
    </source>
</evidence>
<dbReference type="InterPro" id="IPR036890">
    <property type="entry name" value="HATPase_C_sf"/>
</dbReference>
<sequence length="392" mass="40590">MDVRAGAPPGEEAARALLRTVLGPDGVAGTPLITHAEIVATATELSAHLLQVDDCWVQPPGAFAESLSRSAGENGGVWLGNPTLPAAGPLGSVRIRGALGGAPFFVGGERHALMVFTVAPRAWTRADHVVLRQAAAELGSALEATHGHQRTPAQEARARYDELRSELLTVLNHELRTPLAALSAGVEMLADLAEELPVPVGRLVARMEPNLARLLELSANVTTLGDVATPQSRVDTARIGPADAAAVARTCVASLGTAAARVDVHEAGPGVPLVVVPAEDLRELLDRVLSNAVKFSGPDDRVTVTVERRSSRVTVVVADTGVGVPEHEEHAVGQPFYRGSNARALQAQGAGLGLSAATTIARRWGGTVELRPGADGGAVVTVRLPAAERGAP</sequence>
<comment type="subcellular location">
    <subcellularLocation>
        <location evidence="2">Cell membrane</location>
        <topology evidence="2">Multi-pass membrane protein</topology>
    </subcellularLocation>
</comment>
<keyword evidence="5" id="KW-0597">Phosphoprotein</keyword>
<feature type="domain" description="Histidine kinase" evidence="10">
    <location>
        <begin position="170"/>
        <end position="388"/>
    </location>
</feature>
<dbReference type="InterPro" id="IPR036097">
    <property type="entry name" value="HisK_dim/P_sf"/>
</dbReference>
<dbReference type="InterPro" id="IPR005467">
    <property type="entry name" value="His_kinase_dom"/>
</dbReference>
<dbReference type="EMBL" id="FMZM01000019">
    <property type="protein sequence ID" value="SDE30370.1"/>
    <property type="molecule type" value="Genomic_DNA"/>
</dbReference>
<dbReference type="Gene3D" id="3.30.565.10">
    <property type="entry name" value="Histidine kinase-like ATPase, C-terminal domain"/>
    <property type="match status" value="1"/>
</dbReference>
<keyword evidence="8" id="KW-0902">Two-component regulatory system</keyword>
<dbReference type="Proteomes" id="UP000199034">
    <property type="component" value="Unassembled WGS sequence"/>
</dbReference>
<dbReference type="SUPFAM" id="SSF47384">
    <property type="entry name" value="Homodimeric domain of signal transducing histidine kinase"/>
    <property type="match status" value="1"/>
</dbReference>
<keyword evidence="12" id="KW-1185">Reference proteome</keyword>
<evidence type="ECO:0000256" key="1">
    <source>
        <dbReference type="ARBA" id="ARBA00000085"/>
    </source>
</evidence>
<evidence type="ECO:0000256" key="4">
    <source>
        <dbReference type="ARBA" id="ARBA00022475"/>
    </source>
</evidence>
<dbReference type="STRING" id="1045774.SAMN05421872_1197"/>
<evidence type="ECO:0000259" key="10">
    <source>
        <dbReference type="PROSITE" id="PS50109"/>
    </source>
</evidence>
<accession>A0A1G7BUR5</accession>
<dbReference type="PANTHER" id="PTHR44936:SF9">
    <property type="entry name" value="SENSOR PROTEIN CREC"/>
    <property type="match status" value="1"/>
</dbReference>
<dbReference type="InterPro" id="IPR003594">
    <property type="entry name" value="HATPase_dom"/>
</dbReference>
<evidence type="ECO:0000256" key="7">
    <source>
        <dbReference type="ARBA" id="ARBA00022777"/>
    </source>
</evidence>